<dbReference type="PANTHER" id="PTHR44086">
    <property type="entry name" value="THIOSULFATE SULFURTRANSFERASE RDL2, MITOCHONDRIAL-RELATED"/>
    <property type="match status" value="1"/>
</dbReference>
<dbReference type="SUPFAM" id="SSF52821">
    <property type="entry name" value="Rhodanese/Cell cycle control phosphatase"/>
    <property type="match status" value="1"/>
</dbReference>
<dbReference type="InterPro" id="IPR001763">
    <property type="entry name" value="Rhodanese-like_dom"/>
</dbReference>
<dbReference type="GO" id="GO:0005739">
    <property type="term" value="C:mitochondrion"/>
    <property type="evidence" value="ECO:0007669"/>
    <property type="project" value="TreeGrafter"/>
</dbReference>
<evidence type="ECO:0000259" key="1">
    <source>
        <dbReference type="PROSITE" id="PS50206"/>
    </source>
</evidence>
<dbReference type="OrthoDB" id="566238at2759"/>
<gene>
    <name evidence="2" type="ORF">EPUL_001849</name>
</gene>
<name>A0A2S4PTV4_9PEZI</name>
<dbReference type="Pfam" id="PF00581">
    <property type="entry name" value="Rhodanese"/>
    <property type="match status" value="1"/>
</dbReference>
<organism evidence="2 3">
    <name type="scientific">Erysiphe pulchra</name>
    <dbReference type="NCBI Taxonomy" id="225359"/>
    <lineage>
        <taxon>Eukaryota</taxon>
        <taxon>Fungi</taxon>
        <taxon>Dikarya</taxon>
        <taxon>Ascomycota</taxon>
        <taxon>Pezizomycotina</taxon>
        <taxon>Leotiomycetes</taxon>
        <taxon>Erysiphales</taxon>
        <taxon>Erysiphaceae</taxon>
        <taxon>Erysiphe</taxon>
    </lineage>
</organism>
<comment type="caution">
    <text evidence="2">The sequence shown here is derived from an EMBL/GenBank/DDBJ whole genome shotgun (WGS) entry which is preliminary data.</text>
</comment>
<dbReference type="PANTHER" id="PTHR44086:SF10">
    <property type="entry name" value="THIOSULFATE SULFURTRANSFERASE_RHODANESE-LIKE DOMAIN-CONTAINING PROTEIN 3"/>
    <property type="match status" value="1"/>
</dbReference>
<dbReference type="EMBL" id="PEDP01000605">
    <property type="protein sequence ID" value="POS85434.1"/>
    <property type="molecule type" value="Genomic_DNA"/>
</dbReference>
<dbReference type="Proteomes" id="UP000237438">
    <property type="component" value="Unassembled WGS sequence"/>
</dbReference>
<dbReference type="PROSITE" id="PS50206">
    <property type="entry name" value="RHODANESE_3"/>
    <property type="match status" value="1"/>
</dbReference>
<feature type="domain" description="Rhodanese" evidence="1">
    <location>
        <begin position="46"/>
        <end position="142"/>
    </location>
</feature>
<keyword evidence="3" id="KW-1185">Reference proteome</keyword>
<dbReference type="SMART" id="SM00450">
    <property type="entry name" value="RHOD"/>
    <property type="match status" value="1"/>
</dbReference>
<evidence type="ECO:0000313" key="2">
    <source>
        <dbReference type="EMBL" id="POS85434.1"/>
    </source>
</evidence>
<accession>A0A2S4PTV4</accession>
<dbReference type="InterPro" id="IPR036873">
    <property type="entry name" value="Rhodanese-like_dom_sf"/>
</dbReference>
<dbReference type="STRING" id="225359.A0A2S4PTV4"/>
<evidence type="ECO:0000313" key="3">
    <source>
        <dbReference type="Proteomes" id="UP000237438"/>
    </source>
</evidence>
<proteinExistence type="predicted"/>
<dbReference type="Gene3D" id="3.40.250.10">
    <property type="entry name" value="Rhodanese-like domain"/>
    <property type="match status" value="1"/>
</dbReference>
<sequence length="147" mass="16237">MIDANRLSRPYTTSNNSESSVGIAKSYKFSDIAELINALPSSTQALIDVRERNELYRYGTIPGSLNIPLSSFPEVFTMTADEFRKLIGFTRPKNEVELIFFCQAGKRSSQAANEALKAGWPRVGNYSGSWLDWSARGGKVLGVNPPN</sequence>
<dbReference type="GO" id="GO:0004792">
    <property type="term" value="F:thiosulfate-cyanide sulfurtransferase activity"/>
    <property type="evidence" value="ECO:0007669"/>
    <property type="project" value="TreeGrafter"/>
</dbReference>
<dbReference type="AlphaFoldDB" id="A0A2S4PTV4"/>
<reference evidence="2 3" key="1">
    <citation type="submission" date="2017-10" db="EMBL/GenBank/DDBJ databases">
        <title>Development of genomic resources for the powdery mildew, Erysiphe pulchra.</title>
        <authorList>
            <person name="Wadl P.A."/>
            <person name="Mack B.M."/>
            <person name="Moore G."/>
            <person name="Beltz S.B."/>
        </authorList>
    </citation>
    <scope>NUCLEOTIDE SEQUENCE [LARGE SCALE GENOMIC DNA]</scope>
    <source>
        <strain evidence="2">Cflorida</strain>
    </source>
</reference>
<protein>
    <recommendedName>
        <fullName evidence="1">Rhodanese domain-containing protein</fullName>
    </recommendedName>
</protein>